<feature type="domain" description="HTH tetR-type" evidence="5">
    <location>
        <begin position="8"/>
        <end position="68"/>
    </location>
</feature>
<feature type="DNA-binding region" description="H-T-H motif" evidence="4">
    <location>
        <begin position="31"/>
        <end position="50"/>
    </location>
</feature>
<dbReference type="InterPro" id="IPR036271">
    <property type="entry name" value="Tet_transcr_reg_TetR-rel_C_sf"/>
</dbReference>
<protein>
    <submittedName>
        <fullName evidence="6">TetR/AcrR family transcriptional regulator</fullName>
    </submittedName>
</protein>
<dbReference type="InterPro" id="IPR011075">
    <property type="entry name" value="TetR_C"/>
</dbReference>
<keyword evidence="7" id="KW-1185">Reference proteome</keyword>
<dbReference type="OrthoDB" id="116240at2"/>
<name>A0A545UK28_9GAMM</name>
<dbReference type="PANTHER" id="PTHR47506:SF1">
    <property type="entry name" value="HTH-TYPE TRANSCRIPTIONAL REGULATOR YJDC"/>
    <property type="match status" value="1"/>
</dbReference>
<comment type="caution">
    <text evidence="6">The sequence shown here is derived from an EMBL/GenBank/DDBJ whole genome shotgun (WGS) entry which is preliminary data.</text>
</comment>
<dbReference type="Pfam" id="PF16925">
    <property type="entry name" value="TetR_C_13"/>
    <property type="match status" value="1"/>
</dbReference>
<dbReference type="EMBL" id="VIKS01000001">
    <property type="protein sequence ID" value="TQV89822.1"/>
    <property type="molecule type" value="Genomic_DNA"/>
</dbReference>
<accession>A0A545UK28</accession>
<dbReference type="Proteomes" id="UP000315439">
    <property type="component" value="Unassembled WGS sequence"/>
</dbReference>
<evidence type="ECO:0000256" key="1">
    <source>
        <dbReference type="ARBA" id="ARBA00023015"/>
    </source>
</evidence>
<organism evidence="6 7">
    <name type="scientific">Aliikangiella coralliicola</name>
    <dbReference type="NCBI Taxonomy" id="2592383"/>
    <lineage>
        <taxon>Bacteria</taxon>
        <taxon>Pseudomonadati</taxon>
        <taxon>Pseudomonadota</taxon>
        <taxon>Gammaproteobacteria</taxon>
        <taxon>Oceanospirillales</taxon>
        <taxon>Pleioneaceae</taxon>
        <taxon>Aliikangiella</taxon>
    </lineage>
</organism>
<keyword evidence="1" id="KW-0805">Transcription regulation</keyword>
<dbReference type="PANTHER" id="PTHR47506">
    <property type="entry name" value="TRANSCRIPTIONAL REGULATORY PROTEIN"/>
    <property type="match status" value="1"/>
</dbReference>
<reference evidence="6 7" key="1">
    <citation type="submission" date="2019-07" db="EMBL/GenBank/DDBJ databases">
        <title>Draft genome for Aliikangiella sp. M105.</title>
        <authorList>
            <person name="Wang G."/>
        </authorList>
    </citation>
    <scope>NUCLEOTIDE SEQUENCE [LARGE SCALE GENOMIC DNA]</scope>
    <source>
        <strain evidence="6 7">M105</strain>
    </source>
</reference>
<dbReference type="SUPFAM" id="SSF48498">
    <property type="entry name" value="Tetracyclin repressor-like, C-terminal domain"/>
    <property type="match status" value="1"/>
</dbReference>
<dbReference type="Gene3D" id="1.10.357.10">
    <property type="entry name" value="Tetracycline Repressor, domain 2"/>
    <property type="match status" value="1"/>
</dbReference>
<dbReference type="Pfam" id="PF00440">
    <property type="entry name" value="TetR_N"/>
    <property type="match status" value="1"/>
</dbReference>
<dbReference type="InterPro" id="IPR001647">
    <property type="entry name" value="HTH_TetR"/>
</dbReference>
<gene>
    <name evidence="6" type="ORF">FLL46_02790</name>
</gene>
<evidence type="ECO:0000256" key="2">
    <source>
        <dbReference type="ARBA" id="ARBA00023125"/>
    </source>
</evidence>
<dbReference type="SUPFAM" id="SSF46689">
    <property type="entry name" value="Homeodomain-like"/>
    <property type="match status" value="1"/>
</dbReference>
<evidence type="ECO:0000313" key="7">
    <source>
        <dbReference type="Proteomes" id="UP000315439"/>
    </source>
</evidence>
<evidence type="ECO:0000259" key="5">
    <source>
        <dbReference type="PROSITE" id="PS50977"/>
    </source>
</evidence>
<dbReference type="AlphaFoldDB" id="A0A545UK28"/>
<dbReference type="GO" id="GO:0003677">
    <property type="term" value="F:DNA binding"/>
    <property type="evidence" value="ECO:0007669"/>
    <property type="project" value="UniProtKB-UniRule"/>
</dbReference>
<dbReference type="PROSITE" id="PS50977">
    <property type="entry name" value="HTH_TETR_2"/>
    <property type="match status" value="1"/>
</dbReference>
<dbReference type="RefSeq" id="WP_142891886.1">
    <property type="nucleotide sequence ID" value="NZ_ML660160.1"/>
</dbReference>
<keyword evidence="3" id="KW-0804">Transcription</keyword>
<dbReference type="PRINTS" id="PR00455">
    <property type="entry name" value="HTHTETR"/>
</dbReference>
<evidence type="ECO:0000313" key="6">
    <source>
        <dbReference type="EMBL" id="TQV89822.1"/>
    </source>
</evidence>
<sequence>MVRKKNPQQTRQQILEVTADLLHRHGYKGLRVDEVVEKTGLTKGAIYHHFPNKQALGYAVVDELLHKVFLEHWNKLLETEATPLEIISLSFECPDGEMSEDNLEIGCPLTNLGQEMSYDDEGFRFRINSVFDNWSNQIADLLRKGIEDGSVKPDVNPIKTARFLVSSFQGIQCNSKCTKDLERYHENVDYLRSIIQTLANPVTA</sequence>
<evidence type="ECO:0000256" key="3">
    <source>
        <dbReference type="ARBA" id="ARBA00023163"/>
    </source>
</evidence>
<evidence type="ECO:0000256" key="4">
    <source>
        <dbReference type="PROSITE-ProRule" id="PRU00335"/>
    </source>
</evidence>
<keyword evidence="2 4" id="KW-0238">DNA-binding</keyword>
<dbReference type="InterPro" id="IPR009057">
    <property type="entry name" value="Homeodomain-like_sf"/>
</dbReference>
<proteinExistence type="predicted"/>